<evidence type="ECO:0000313" key="3">
    <source>
        <dbReference type="EnsemblMetazoa" id="CapteP227120"/>
    </source>
</evidence>
<reference evidence="4" key="1">
    <citation type="submission" date="2012-12" db="EMBL/GenBank/DDBJ databases">
        <authorList>
            <person name="Hellsten U."/>
            <person name="Grimwood J."/>
            <person name="Chapman J.A."/>
            <person name="Shapiro H."/>
            <person name="Aerts A."/>
            <person name="Otillar R.P."/>
            <person name="Terry A.Y."/>
            <person name="Boore J.L."/>
            <person name="Simakov O."/>
            <person name="Marletaz F."/>
            <person name="Cho S.-J."/>
            <person name="Edsinger-Gonzales E."/>
            <person name="Havlak P."/>
            <person name="Kuo D.-H."/>
            <person name="Larsson T."/>
            <person name="Lv J."/>
            <person name="Arendt D."/>
            <person name="Savage R."/>
            <person name="Osoegawa K."/>
            <person name="de Jong P."/>
            <person name="Lindberg D.R."/>
            <person name="Seaver E.C."/>
            <person name="Weisblat D.A."/>
            <person name="Putnam N.H."/>
            <person name="Grigoriev I.V."/>
            <person name="Rokhsar D.S."/>
        </authorList>
    </citation>
    <scope>NUCLEOTIDE SEQUENCE</scope>
    <source>
        <strain evidence="4">I ESC-2004</strain>
    </source>
</reference>
<dbReference type="EMBL" id="KB308347">
    <property type="protein sequence ID" value="ELT97995.1"/>
    <property type="molecule type" value="Genomic_DNA"/>
</dbReference>
<dbReference type="EnsemblMetazoa" id="CapteT227120">
    <property type="protein sequence ID" value="CapteP227120"/>
    <property type="gene ID" value="CapteG227120"/>
</dbReference>
<feature type="chain" id="PRO_5008787645" evidence="1">
    <location>
        <begin position="22"/>
        <end position="424"/>
    </location>
</feature>
<keyword evidence="1" id="KW-0732">Signal</keyword>
<organism evidence="2">
    <name type="scientific">Capitella teleta</name>
    <name type="common">Polychaete worm</name>
    <dbReference type="NCBI Taxonomy" id="283909"/>
    <lineage>
        <taxon>Eukaryota</taxon>
        <taxon>Metazoa</taxon>
        <taxon>Spiralia</taxon>
        <taxon>Lophotrochozoa</taxon>
        <taxon>Annelida</taxon>
        <taxon>Polychaeta</taxon>
        <taxon>Sedentaria</taxon>
        <taxon>Scolecida</taxon>
        <taxon>Capitellidae</taxon>
        <taxon>Capitella</taxon>
    </lineage>
</organism>
<dbReference type="Proteomes" id="UP000014760">
    <property type="component" value="Unassembled WGS sequence"/>
</dbReference>
<reference evidence="2 4" key="2">
    <citation type="journal article" date="2013" name="Nature">
        <title>Insights into bilaterian evolution from three spiralian genomes.</title>
        <authorList>
            <person name="Simakov O."/>
            <person name="Marletaz F."/>
            <person name="Cho S.J."/>
            <person name="Edsinger-Gonzales E."/>
            <person name="Havlak P."/>
            <person name="Hellsten U."/>
            <person name="Kuo D.H."/>
            <person name="Larsson T."/>
            <person name="Lv J."/>
            <person name="Arendt D."/>
            <person name="Savage R."/>
            <person name="Osoegawa K."/>
            <person name="de Jong P."/>
            <person name="Grimwood J."/>
            <person name="Chapman J.A."/>
            <person name="Shapiro H."/>
            <person name="Aerts A."/>
            <person name="Otillar R.P."/>
            <person name="Terry A.Y."/>
            <person name="Boore J.L."/>
            <person name="Grigoriev I.V."/>
            <person name="Lindberg D.R."/>
            <person name="Seaver E.C."/>
            <person name="Weisblat D.A."/>
            <person name="Putnam N.H."/>
            <person name="Rokhsar D.S."/>
        </authorList>
    </citation>
    <scope>NUCLEOTIDE SEQUENCE</scope>
    <source>
        <strain evidence="2 4">I ESC-2004</strain>
    </source>
</reference>
<dbReference type="EMBL" id="AMQN01010664">
    <property type="status" value="NOT_ANNOTATED_CDS"/>
    <property type="molecule type" value="Genomic_DNA"/>
</dbReference>
<keyword evidence="4" id="KW-1185">Reference proteome</keyword>
<protein>
    <submittedName>
        <fullName evidence="2 3">Uncharacterized protein</fullName>
    </submittedName>
</protein>
<feature type="signal peptide" evidence="1">
    <location>
        <begin position="1"/>
        <end position="21"/>
    </location>
</feature>
<name>R7U498_CAPTE</name>
<proteinExistence type="predicted"/>
<sequence>MKFYLCVVLLATAFLAAEGKAAPTTRELVELLQKIIERDLDENDLNELHSEIHQKVQGHAAEFADTPVFQVPVEVLGGLFIDIAETMSSHIPEEMTPIVAARFTEAFMTVLINNGMDHVWEMASQHLIMLTELDGGNDMQKKSSIAKQVKRWDKREAPSAGDNVEYWTAVFDVLIAPNQAVLQDIYEMMSEVDTEYYGNFFVDMYYMAEDDALLSRSLDQSAIDVGESLAVAMYTPSAHPDPADLAANVIGRMGQWVNEVQELSVDDALERVDLKPKEKEAMGNLLRGIIPLIEEFVEPAKTLLQICEYNPDKMPRFFVGVLGHILEEQYNELRMILPAIQHGAEVKADVIGRLIATISSGKGEDFFIALFTKMAHHAVNDGYDLDRYMTWAGDLLDQLDADFSDAGKKRALKMKNLRRFSGSN</sequence>
<dbReference type="AlphaFoldDB" id="R7U498"/>
<reference evidence="3" key="3">
    <citation type="submission" date="2015-06" db="UniProtKB">
        <authorList>
            <consortium name="EnsemblMetazoa"/>
        </authorList>
    </citation>
    <scope>IDENTIFICATION</scope>
</reference>
<evidence type="ECO:0000313" key="4">
    <source>
        <dbReference type="Proteomes" id="UP000014760"/>
    </source>
</evidence>
<evidence type="ECO:0000313" key="2">
    <source>
        <dbReference type="EMBL" id="ELT97995.1"/>
    </source>
</evidence>
<evidence type="ECO:0000256" key="1">
    <source>
        <dbReference type="SAM" id="SignalP"/>
    </source>
</evidence>
<accession>R7U498</accession>
<dbReference type="HOGENOM" id="CLU_647678_0_0_1"/>
<gene>
    <name evidence="2" type="ORF">CAPTEDRAFT_227120</name>
</gene>